<dbReference type="InterPro" id="IPR046676">
    <property type="entry name" value="DUF6546"/>
</dbReference>
<keyword evidence="3" id="KW-1185">Reference proteome</keyword>
<feature type="domain" description="DUF6546" evidence="1">
    <location>
        <begin position="180"/>
        <end position="358"/>
    </location>
</feature>
<evidence type="ECO:0000313" key="2">
    <source>
        <dbReference type="EMBL" id="EHK43322.1"/>
    </source>
</evidence>
<sequence>MSIADSHAIGRALHEVVDTLSSWSNRSSLVLDISVHSPSDSAYWFKYLTFEPDHPFNQRDDYISDDSDDSDYSQRQGSDNEIFITDRAVGKVFDPIQVKGPFDTIKEENEWWLGMPLAPAVTAVLLRQQTRRRWSPRTLLLLLSRFPRLREIHYEPWREGLTRRCSYSTDYKTFFQLVAPSRLRKLVIFENFHQRCLKLEQISASFIIDAKHFFEARGRGSEWASLKTLVLTSQLLEPLGAQPKITTMLVRAARAALSMPKLELMEIWNGQRGVAAVFRYQTSRYKASSAGKQRPTVMTWRGTWMFKLEVPLIQAWEHVTYKLHGNVLLVKREPLSGRLIQSHADAIHRLELAELVIRPVSQRQIRAEHMAGEDVFLVLSS</sequence>
<name>G9P1D4_HYPAI</name>
<dbReference type="eggNOG" id="ENOG502SM97">
    <property type="taxonomic scope" value="Eukaryota"/>
</dbReference>
<dbReference type="GeneID" id="25780387"/>
<accession>G9P1D4</accession>
<dbReference type="EMBL" id="ABDG02000026">
    <property type="protein sequence ID" value="EHK43322.1"/>
    <property type="molecule type" value="Genomic_DNA"/>
</dbReference>
<protein>
    <recommendedName>
        <fullName evidence="1">DUF6546 domain-containing protein</fullName>
    </recommendedName>
</protein>
<evidence type="ECO:0000259" key="1">
    <source>
        <dbReference type="Pfam" id="PF20183"/>
    </source>
</evidence>
<dbReference type="HOGENOM" id="CLU_023464_2_0_1"/>
<dbReference type="Pfam" id="PF20183">
    <property type="entry name" value="DUF6546"/>
    <property type="match status" value="1"/>
</dbReference>
<evidence type="ECO:0000313" key="3">
    <source>
        <dbReference type="Proteomes" id="UP000005426"/>
    </source>
</evidence>
<dbReference type="Proteomes" id="UP000005426">
    <property type="component" value="Unassembled WGS sequence"/>
</dbReference>
<comment type="caution">
    <text evidence="2">The sequence shown here is derived from an EMBL/GenBank/DDBJ whole genome shotgun (WGS) entry which is preliminary data.</text>
</comment>
<proteinExistence type="predicted"/>
<dbReference type="OMA" id="LELMEIW"/>
<dbReference type="AlphaFoldDB" id="G9P1D4"/>
<reference evidence="2 3" key="1">
    <citation type="journal article" date="2011" name="Genome Biol.">
        <title>Comparative genome sequence analysis underscores mycoparasitism as the ancestral life style of Trichoderma.</title>
        <authorList>
            <person name="Kubicek C.P."/>
            <person name="Herrera-Estrella A."/>
            <person name="Seidl-Seiboth V."/>
            <person name="Martinez D.A."/>
            <person name="Druzhinina I.S."/>
            <person name="Thon M."/>
            <person name="Zeilinger S."/>
            <person name="Casas-Flores S."/>
            <person name="Horwitz B.A."/>
            <person name="Mukherjee P.K."/>
            <person name="Mukherjee M."/>
            <person name="Kredics L."/>
            <person name="Alcaraz L.D."/>
            <person name="Aerts A."/>
            <person name="Antal Z."/>
            <person name="Atanasova L."/>
            <person name="Cervantes-Badillo M.G."/>
            <person name="Challacombe J."/>
            <person name="Chertkov O."/>
            <person name="McCluskey K."/>
            <person name="Coulpier F."/>
            <person name="Deshpande N."/>
            <person name="von Doehren H."/>
            <person name="Ebbole D.J."/>
            <person name="Esquivel-Naranjo E.U."/>
            <person name="Fekete E."/>
            <person name="Flipphi M."/>
            <person name="Glaser F."/>
            <person name="Gomez-Rodriguez E.Y."/>
            <person name="Gruber S."/>
            <person name="Han C."/>
            <person name="Henrissat B."/>
            <person name="Hermosa R."/>
            <person name="Hernandez-Onate M."/>
            <person name="Karaffa L."/>
            <person name="Kosti I."/>
            <person name="Le Crom S."/>
            <person name="Lindquist E."/>
            <person name="Lucas S."/>
            <person name="Luebeck M."/>
            <person name="Luebeck P.S."/>
            <person name="Margeot A."/>
            <person name="Metz B."/>
            <person name="Misra M."/>
            <person name="Nevalainen H."/>
            <person name="Omann M."/>
            <person name="Packer N."/>
            <person name="Perrone G."/>
            <person name="Uresti-Rivera E.E."/>
            <person name="Salamov A."/>
            <person name="Schmoll M."/>
            <person name="Seiboth B."/>
            <person name="Shapiro H."/>
            <person name="Sukno S."/>
            <person name="Tamayo-Ramos J.A."/>
            <person name="Tisch D."/>
            <person name="Wiest A."/>
            <person name="Wilkinson H.H."/>
            <person name="Zhang M."/>
            <person name="Coutinho P.M."/>
            <person name="Kenerley C.M."/>
            <person name="Monte E."/>
            <person name="Baker S.E."/>
            <person name="Grigoriev I.V."/>
        </authorList>
    </citation>
    <scope>NUCLEOTIDE SEQUENCE [LARGE SCALE GENOMIC DNA]</scope>
    <source>
        <strain evidence="3">ATCC 20476 / IMI 206040</strain>
    </source>
</reference>
<dbReference type="OrthoDB" id="4802432at2759"/>
<organism evidence="2 3">
    <name type="scientific">Hypocrea atroviridis (strain ATCC 20476 / IMI 206040)</name>
    <name type="common">Trichoderma atroviride</name>
    <dbReference type="NCBI Taxonomy" id="452589"/>
    <lineage>
        <taxon>Eukaryota</taxon>
        <taxon>Fungi</taxon>
        <taxon>Dikarya</taxon>
        <taxon>Ascomycota</taxon>
        <taxon>Pezizomycotina</taxon>
        <taxon>Sordariomycetes</taxon>
        <taxon>Hypocreomycetidae</taxon>
        <taxon>Hypocreales</taxon>
        <taxon>Hypocreaceae</taxon>
        <taxon>Trichoderma</taxon>
    </lineage>
</organism>
<gene>
    <name evidence="2" type="ORF">TRIATDRAFT_294379</name>
</gene>
<dbReference type="KEGG" id="tatv:25780387"/>